<evidence type="ECO:0000313" key="2">
    <source>
        <dbReference type="Proteomes" id="UP000324632"/>
    </source>
</evidence>
<protein>
    <submittedName>
        <fullName evidence="1">Uncharacterized protein</fullName>
    </submittedName>
</protein>
<gene>
    <name evidence="1" type="ORF">E1301_Tti019303</name>
</gene>
<comment type="caution">
    <text evidence="1">The sequence shown here is derived from an EMBL/GenBank/DDBJ whole genome shotgun (WGS) entry which is preliminary data.</text>
</comment>
<evidence type="ECO:0000313" key="1">
    <source>
        <dbReference type="EMBL" id="KAA0718439.1"/>
    </source>
</evidence>
<organism evidence="1 2">
    <name type="scientific">Triplophysa tibetana</name>
    <dbReference type="NCBI Taxonomy" id="1572043"/>
    <lineage>
        <taxon>Eukaryota</taxon>
        <taxon>Metazoa</taxon>
        <taxon>Chordata</taxon>
        <taxon>Craniata</taxon>
        <taxon>Vertebrata</taxon>
        <taxon>Euteleostomi</taxon>
        <taxon>Actinopterygii</taxon>
        <taxon>Neopterygii</taxon>
        <taxon>Teleostei</taxon>
        <taxon>Ostariophysi</taxon>
        <taxon>Cypriniformes</taxon>
        <taxon>Nemacheilidae</taxon>
        <taxon>Triplophysa</taxon>
    </lineage>
</organism>
<reference evidence="1 2" key="1">
    <citation type="journal article" date="2019" name="Mol. Ecol. Resour.">
        <title>Chromosome-level genome assembly of Triplophysa tibetana, a fish adapted to the harsh high-altitude environment of the Tibetan Plateau.</title>
        <authorList>
            <person name="Yang X."/>
            <person name="Liu H."/>
            <person name="Ma Z."/>
            <person name="Zou Y."/>
            <person name="Zou M."/>
            <person name="Mao Y."/>
            <person name="Li X."/>
            <person name="Wang H."/>
            <person name="Chen T."/>
            <person name="Wang W."/>
            <person name="Yang R."/>
        </authorList>
    </citation>
    <scope>NUCLEOTIDE SEQUENCE [LARGE SCALE GENOMIC DNA]</scope>
    <source>
        <strain evidence="1">TTIB1903HZAU</strain>
        <tissue evidence="1">Muscle</tissue>
    </source>
</reference>
<sequence>MQCIEFLQTDPSIPYFTELQHHARTVRSITNVVRRTRGQDSEDCITVLESICNVVNVILRHFDSQILQGSNNCIVPPTVRSGTAGRPRQRLSIPSNDYTQLSDENLTITIRQILENTPNAGETYVRGSLRSRGFLQNIDPVGRSFRRRQAIRRRIYGVGGAVVSPQVLLRTLYLEAKMDRFFIPKNKLRADGNRSENIPVEVEGEPCLILELETEDIEELEDEEVGPKQLAAPRRRRQMMRILISKKKNCHKPLKYSDYIKGFGQYLLRYNRDLKDKDNFNLLNRRSPLRSQKLQDHRWTRALHLNGKRELLCLHYAKRLTCLNRR</sequence>
<dbReference type="Proteomes" id="UP000324632">
    <property type="component" value="Chromosome 7"/>
</dbReference>
<dbReference type="EMBL" id="SOYY01000007">
    <property type="protein sequence ID" value="KAA0718439.1"/>
    <property type="molecule type" value="Genomic_DNA"/>
</dbReference>
<keyword evidence="2" id="KW-1185">Reference proteome</keyword>
<accession>A0A5A9PBN3</accession>
<proteinExistence type="predicted"/>
<name>A0A5A9PBN3_9TELE</name>
<dbReference type="AlphaFoldDB" id="A0A5A9PBN3"/>